<dbReference type="AlphaFoldDB" id="A0A074J880"/>
<reference evidence="3 4" key="1">
    <citation type="submission" date="2013-07" db="EMBL/GenBank/DDBJ databases">
        <title>Thioclava pacifica DSM 10166 Genome Sequencing.</title>
        <authorList>
            <person name="Lai Q."/>
            <person name="Shao Z."/>
        </authorList>
    </citation>
    <scope>NUCLEOTIDE SEQUENCE [LARGE SCALE GENOMIC DNA]</scope>
    <source>
        <strain evidence="3 4">DSM 10166</strain>
    </source>
</reference>
<keyword evidence="4" id="KW-1185">Reference proteome</keyword>
<dbReference type="STRING" id="1353537.TP2_07515"/>
<keyword evidence="2" id="KW-0175">Coiled coil</keyword>
<evidence type="ECO:0000256" key="1">
    <source>
        <dbReference type="ARBA" id="ARBA00009477"/>
    </source>
</evidence>
<dbReference type="PANTHER" id="PTHR30469">
    <property type="entry name" value="MULTIDRUG RESISTANCE PROTEIN MDTA"/>
    <property type="match status" value="1"/>
</dbReference>
<proteinExistence type="inferred from homology"/>
<dbReference type="Proteomes" id="UP000027432">
    <property type="component" value="Unassembled WGS sequence"/>
</dbReference>
<comment type="similarity">
    <text evidence="1">Belongs to the membrane fusion protein (MFP) (TC 8.A.1) family.</text>
</comment>
<evidence type="ECO:0000313" key="3">
    <source>
        <dbReference type="EMBL" id="KEO52779.1"/>
    </source>
</evidence>
<evidence type="ECO:0000256" key="2">
    <source>
        <dbReference type="SAM" id="Coils"/>
    </source>
</evidence>
<feature type="coiled-coil region" evidence="2">
    <location>
        <begin position="119"/>
        <end position="153"/>
    </location>
</feature>
<evidence type="ECO:0000313" key="4">
    <source>
        <dbReference type="Proteomes" id="UP000027432"/>
    </source>
</evidence>
<dbReference type="eggNOG" id="COG0845">
    <property type="taxonomic scope" value="Bacteria"/>
</dbReference>
<dbReference type="EMBL" id="AUND01000023">
    <property type="protein sequence ID" value="KEO52779.1"/>
    <property type="molecule type" value="Genomic_DNA"/>
</dbReference>
<dbReference type="PANTHER" id="PTHR30469:SF15">
    <property type="entry name" value="HLYD FAMILY OF SECRETION PROTEINS"/>
    <property type="match status" value="1"/>
</dbReference>
<organism evidence="3 4">
    <name type="scientific">Thioclava pacifica DSM 10166</name>
    <dbReference type="NCBI Taxonomy" id="1353537"/>
    <lineage>
        <taxon>Bacteria</taxon>
        <taxon>Pseudomonadati</taxon>
        <taxon>Pseudomonadota</taxon>
        <taxon>Alphaproteobacteria</taxon>
        <taxon>Rhodobacterales</taxon>
        <taxon>Paracoccaceae</taxon>
        <taxon>Thioclava</taxon>
    </lineage>
</organism>
<gene>
    <name evidence="3" type="ORF">TP2_07515</name>
</gene>
<name>A0A074J880_9RHOB</name>
<dbReference type="Gene3D" id="2.40.50.100">
    <property type="match status" value="1"/>
</dbReference>
<dbReference type="GO" id="GO:1990281">
    <property type="term" value="C:efflux pump complex"/>
    <property type="evidence" value="ECO:0007669"/>
    <property type="project" value="TreeGrafter"/>
</dbReference>
<dbReference type="NCBIfam" id="TIGR01730">
    <property type="entry name" value="RND_mfp"/>
    <property type="match status" value="1"/>
</dbReference>
<sequence>MRFLTRSLMGLFLLALTLGLLAMGGFSIYKAVEARKARGGNAQMQRERVFAANVMPVEFGTIAPVLTAYGEVRSTRELELRASAAGTIVELASDFEDGAEVERGQLLVKLDPAEAQATRDSAAASVAEAEAALAQAERALLIARDDVSAAQRQADLRRKALDRQQSLSDRGVGSAATLETAELAASAADQAVLNRRSALSTAQAQLDTARTGLTRAKITLSEAERKLSDTEVRAEFAGRLAEVNAVAGGLVSTNEMLGKLIDPTALEIAFRVSTAQFARLSDARGELRDLPVTVELVAGEETLTAQGQLSRVSAAVDDGVTGRLLFARIETGAANLRPGDFVTVRLSEPALDNVAEIPSAAADAKSTVLVLGAEDRLDEAPVTILRRQGDAVIIRGDLAPGTEIVTERTPLLGRGIKLRPMRPGQPEAATGPEMMKLDPERRAKLIDYVETNPAMPDRAKQRFLAELKQEEVPVATVEKLESRIGG</sequence>
<evidence type="ECO:0008006" key="5">
    <source>
        <dbReference type="Google" id="ProtNLM"/>
    </source>
</evidence>
<protein>
    <recommendedName>
        <fullName evidence="5">Membrane fusion protein biotin-lipoyl like domain-containing protein</fullName>
    </recommendedName>
</protein>
<accession>A0A074J880</accession>
<dbReference type="Gene3D" id="1.10.287.470">
    <property type="entry name" value="Helix hairpin bin"/>
    <property type="match status" value="1"/>
</dbReference>
<dbReference type="Gene3D" id="2.40.420.20">
    <property type="match status" value="1"/>
</dbReference>
<dbReference type="RefSeq" id="WP_038076968.1">
    <property type="nucleotide sequence ID" value="NZ_AUND01000023.1"/>
</dbReference>
<comment type="caution">
    <text evidence="3">The sequence shown here is derived from an EMBL/GenBank/DDBJ whole genome shotgun (WGS) entry which is preliminary data.</text>
</comment>
<dbReference type="SUPFAM" id="SSF111369">
    <property type="entry name" value="HlyD-like secretion proteins"/>
    <property type="match status" value="1"/>
</dbReference>
<dbReference type="Gene3D" id="2.40.30.170">
    <property type="match status" value="1"/>
</dbReference>
<dbReference type="OrthoDB" id="7626141at2"/>
<dbReference type="GO" id="GO:0015562">
    <property type="term" value="F:efflux transmembrane transporter activity"/>
    <property type="evidence" value="ECO:0007669"/>
    <property type="project" value="TreeGrafter"/>
</dbReference>
<dbReference type="InterPro" id="IPR006143">
    <property type="entry name" value="RND_pump_MFP"/>
</dbReference>